<evidence type="ECO:0000256" key="3">
    <source>
        <dbReference type="ARBA" id="ARBA00015325"/>
    </source>
</evidence>
<dbReference type="PANTHER" id="PTHR12428">
    <property type="entry name" value="OXA1"/>
    <property type="match status" value="1"/>
</dbReference>
<evidence type="ECO:0000256" key="8">
    <source>
        <dbReference type="ARBA" id="ARBA00022989"/>
    </source>
</evidence>
<protein>
    <recommendedName>
        <fullName evidence="3">Membrane protein insertase YidC</fullName>
    </recommendedName>
    <alternativeName>
        <fullName evidence="15">Foldase YidC</fullName>
    </alternativeName>
    <alternativeName>
        <fullName evidence="14">Membrane integrase YidC</fullName>
    </alternativeName>
    <alternativeName>
        <fullName evidence="13">Membrane protein YidC</fullName>
    </alternativeName>
</protein>
<comment type="subcellular location">
    <subcellularLocation>
        <location evidence="1">Cell membrane</location>
        <topology evidence="1">Multi-pass membrane protein</topology>
    </subcellularLocation>
    <subcellularLocation>
        <location evidence="16">Membrane</location>
        <topology evidence="16">Multi-pass membrane protein</topology>
    </subcellularLocation>
</comment>
<sequence>MGFFEAILLPFRWIMSWILGAFHDLLDLVGLPPEAGFTWALSILLLVVLIRVLLIPIFVKQIKAQRAMQAIQPELQKLNAKYKGKKDSLSRQAMALEQRELMKKHKANPFAACLPLLVQMPFFFALYQVLIGARGAAERGEGMDALSAEQIRSFESSEIFGATMSDTLVGSFGSNWAVVVVAIVLILLMSGSMFFMQKMLMTKNMSDKQLEGPVAQTQQIMLYGMPLIFGIGGINFPIGVLLYWTFSNFWAVGQQWWIIRNNPTPGSLAERELNERRAAKGLPPVGQKVADEQPATKRKGSQGRGAKSERGSTAATATAERPVASDERTDRASSAGATLNGRPMDPAGRSSRQRQQPQRKNRRKKK</sequence>
<feature type="region of interest" description="Disordered" evidence="17">
    <location>
        <begin position="277"/>
        <end position="366"/>
    </location>
</feature>
<proteinExistence type="inferred from homology"/>
<dbReference type="EMBL" id="JACHNA010000001">
    <property type="protein sequence ID" value="MBB4736263.1"/>
    <property type="molecule type" value="Genomic_DNA"/>
</dbReference>
<evidence type="ECO:0000256" key="2">
    <source>
        <dbReference type="ARBA" id="ARBA00010527"/>
    </source>
</evidence>
<keyword evidence="21" id="KW-1185">Reference proteome</keyword>
<dbReference type="NCBIfam" id="TIGR03592">
    <property type="entry name" value="yidC_oxa1_cterm"/>
    <property type="match status" value="1"/>
</dbReference>
<dbReference type="AlphaFoldDB" id="A0A7W7M467"/>
<feature type="compositionally biased region" description="Basic residues" evidence="17">
    <location>
        <begin position="357"/>
        <end position="366"/>
    </location>
</feature>
<evidence type="ECO:0000256" key="7">
    <source>
        <dbReference type="ARBA" id="ARBA00022927"/>
    </source>
</evidence>
<dbReference type="InterPro" id="IPR001708">
    <property type="entry name" value="YidC/ALB3/OXA1/COX18"/>
</dbReference>
<dbReference type="PANTHER" id="PTHR12428:SF65">
    <property type="entry name" value="CYTOCHROME C OXIDASE ASSEMBLY PROTEIN COX18, MITOCHONDRIAL"/>
    <property type="match status" value="1"/>
</dbReference>
<dbReference type="Pfam" id="PF02096">
    <property type="entry name" value="60KD_IMP"/>
    <property type="match status" value="1"/>
</dbReference>
<dbReference type="GO" id="GO:0051205">
    <property type="term" value="P:protein insertion into membrane"/>
    <property type="evidence" value="ECO:0007669"/>
    <property type="project" value="TreeGrafter"/>
</dbReference>
<feature type="transmembrane region" description="Helical" evidence="18">
    <location>
        <begin position="227"/>
        <end position="246"/>
    </location>
</feature>
<keyword evidence="8 18" id="KW-1133">Transmembrane helix</keyword>
<comment type="caution">
    <text evidence="20">The sequence shown here is derived from an EMBL/GenBank/DDBJ whole genome shotgun (WGS) entry which is preliminary data.</text>
</comment>
<keyword evidence="10" id="KW-0143">Chaperone</keyword>
<dbReference type="InterPro" id="IPR047196">
    <property type="entry name" value="YidC_ALB_C"/>
</dbReference>
<dbReference type="NCBIfam" id="NF002350">
    <property type="entry name" value="PRK01315.1"/>
    <property type="match status" value="1"/>
</dbReference>
<evidence type="ECO:0000313" key="21">
    <source>
        <dbReference type="Proteomes" id="UP000540191"/>
    </source>
</evidence>
<organism evidence="20 21">
    <name type="scientific">Micrococcus cohnii</name>
    <dbReference type="NCBI Taxonomy" id="993416"/>
    <lineage>
        <taxon>Bacteria</taxon>
        <taxon>Bacillati</taxon>
        <taxon>Actinomycetota</taxon>
        <taxon>Actinomycetes</taxon>
        <taxon>Micrococcales</taxon>
        <taxon>Micrococcaceae</taxon>
        <taxon>Micrococcus</taxon>
    </lineage>
</organism>
<evidence type="ECO:0000256" key="14">
    <source>
        <dbReference type="ARBA" id="ARBA00033245"/>
    </source>
</evidence>
<evidence type="ECO:0000256" key="5">
    <source>
        <dbReference type="ARBA" id="ARBA00022475"/>
    </source>
</evidence>
<keyword evidence="9 18" id="KW-0472">Membrane</keyword>
<dbReference type="RefSeq" id="WP_184241873.1">
    <property type="nucleotide sequence ID" value="NZ_JACHNA010000001.1"/>
</dbReference>
<keyword evidence="4" id="KW-0813">Transport</keyword>
<evidence type="ECO:0000256" key="1">
    <source>
        <dbReference type="ARBA" id="ARBA00004651"/>
    </source>
</evidence>
<evidence type="ECO:0000256" key="10">
    <source>
        <dbReference type="ARBA" id="ARBA00023186"/>
    </source>
</evidence>
<dbReference type="GO" id="GO:0015031">
    <property type="term" value="P:protein transport"/>
    <property type="evidence" value="ECO:0007669"/>
    <property type="project" value="UniProtKB-KW"/>
</dbReference>
<dbReference type="Proteomes" id="UP000540191">
    <property type="component" value="Unassembled WGS sequence"/>
</dbReference>
<accession>A0A7W7M467</accession>
<feature type="domain" description="Membrane insertase YidC/Oxa/ALB C-terminal" evidence="19">
    <location>
        <begin position="39"/>
        <end position="259"/>
    </location>
</feature>
<feature type="transmembrane region" description="Helical" evidence="18">
    <location>
        <begin position="109"/>
        <end position="130"/>
    </location>
</feature>
<keyword evidence="6 16" id="KW-0812">Transmembrane</keyword>
<evidence type="ECO:0000256" key="13">
    <source>
        <dbReference type="ARBA" id="ARBA00031538"/>
    </source>
</evidence>
<name>A0A7W7M467_9MICC</name>
<comment type="similarity">
    <text evidence="2">Belongs to the OXA1/ALB3/YidC family. Type 1 subfamily.</text>
</comment>
<comment type="function">
    <text evidence="11">Required for the insertion and/or proper folding and/or complex formation of integral membrane proteins into the membrane. Involved in integration of membrane proteins that insert both dependently and independently of the Sec translocase complex, as well as at least some lipoproteins. Aids folding of multispanning membrane proteins.</text>
</comment>
<evidence type="ECO:0000256" key="16">
    <source>
        <dbReference type="RuleBase" id="RU003945"/>
    </source>
</evidence>
<evidence type="ECO:0000256" key="15">
    <source>
        <dbReference type="ARBA" id="ARBA00033342"/>
    </source>
</evidence>
<evidence type="ECO:0000256" key="9">
    <source>
        <dbReference type="ARBA" id="ARBA00023136"/>
    </source>
</evidence>
<evidence type="ECO:0000256" key="11">
    <source>
        <dbReference type="ARBA" id="ARBA00025034"/>
    </source>
</evidence>
<evidence type="ECO:0000259" key="19">
    <source>
        <dbReference type="Pfam" id="PF02096"/>
    </source>
</evidence>
<evidence type="ECO:0000256" key="18">
    <source>
        <dbReference type="SAM" id="Phobius"/>
    </source>
</evidence>
<comment type="subunit">
    <text evidence="12">Interacts with the Sec translocase complex via SecD. Specifically interacts with transmembrane segments of nascent integral membrane proteins during membrane integration.</text>
</comment>
<evidence type="ECO:0000256" key="6">
    <source>
        <dbReference type="ARBA" id="ARBA00022692"/>
    </source>
</evidence>
<evidence type="ECO:0000256" key="12">
    <source>
        <dbReference type="ARBA" id="ARBA00026028"/>
    </source>
</evidence>
<dbReference type="InterPro" id="IPR028055">
    <property type="entry name" value="YidC/Oxa/ALB_C"/>
</dbReference>
<reference evidence="20 21" key="1">
    <citation type="submission" date="2020-08" db="EMBL/GenBank/DDBJ databases">
        <title>Sequencing the genomes of 1000 actinobacteria strains.</title>
        <authorList>
            <person name="Klenk H.-P."/>
        </authorList>
    </citation>
    <scope>NUCLEOTIDE SEQUENCE [LARGE SCALE GENOMIC DNA]</scope>
    <source>
        <strain evidence="20 21">DSM 23974</strain>
    </source>
</reference>
<dbReference type="GO" id="GO:0032977">
    <property type="term" value="F:membrane insertase activity"/>
    <property type="evidence" value="ECO:0007669"/>
    <property type="project" value="InterPro"/>
</dbReference>
<evidence type="ECO:0000313" key="20">
    <source>
        <dbReference type="EMBL" id="MBB4736263.1"/>
    </source>
</evidence>
<feature type="transmembrane region" description="Helical" evidence="18">
    <location>
        <begin position="176"/>
        <end position="196"/>
    </location>
</feature>
<dbReference type="GO" id="GO:0005886">
    <property type="term" value="C:plasma membrane"/>
    <property type="evidence" value="ECO:0007669"/>
    <property type="project" value="UniProtKB-SubCell"/>
</dbReference>
<gene>
    <name evidence="20" type="ORF">HDA30_001771</name>
</gene>
<feature type="transmembrane region" description="Helical" evidence="18">
    <location>
        <begin position="37"/>
        <end position="59"/>
    </location>
</feature>
<dbReference type="CDD" id="cd20070">
    <property type="entry name" value="5TM_YidC_Alb3"/>
    <property type="match status" value="1"/>
</dbReference>
<keyword evidence="7" id="KW-0653">Protein transport</keyword>
<evidence type="ECO:0000256" key="4">
    <source>
        <dbReference type="ARBA" id="ARBA00022448"/>
    </source>
</evidence>
<keyword evidence="5" id="KW-1003">Cell membrane</keyword>
<evidence type="ECO:0000256" key="17">
    <source>
        <dbReference type="SAM" id="MobiDB-lite"/>
    </source>
</evidence>